<keyword evidence="11" id="KW-0317">Glutathione biosynthesis</keyword>
<dbReference type="InterPro" id="IPR000101">
    <property type="entry name" value="GGT_peptidase"/>
</dbReference>
<dbReference type="RefSeq" id="WP_306102411.1">
    <property type="nucleotide sequence ID" value="NZ_CP162601.1"/>
</dbReference>
<feature type="binding site" evidence="10">
    <location>
        <position position="490"/>
    </location>
    <ligand>
        <name>L-glutamate</name>
        <dbReference type="ChEBI" id="CHEBI:29985"/>
    </ligand>
</feature>
<dbReference type="GO" id="GO:0103068">
    <property type="term" value="F:leukotriene C4 gamma-glutamyl transferase activity"/>
    <property type="evidence" value="ECO:0007669"/>
    <property type="project" value="UniProtKB-EC"/>
</dbReference>
<gene>
    <name evidence="13" type="primary">ggt</name>
    <name evidence="13" type="ORF">AB0763_12905</name>
</gene>
<evidence type="ECO:0000256" key="4">
    <source>
        <dbReference type="ARBA" id="ARBA00022679"/>
    </source>
</evidence>
<keyword evidence="6 11" id="KW-0865">Zymogen</keyword>
<proteinExistence type="inferred from homology"/>
<feature type="active site" description="Nucleophile" evidence="9">
    <location>
        <position position="404"/>
    </location>
</feature>
<feature type="binding site" evidence="10">
    <location>
        <begin position="468"/>
        <end position="469"/>
    </location>
    <ligand>
        <name>L-glutamate</name>
        <dbReference type="ChEBI" id="CHEBI:29985"/>
    </ligand>
</feature>
<comment type="subunit">
    <text evidence="11">This enzyme consists of two polypeptide chains, which are synthesized in precursor form from a single polypeptide.</text>
</comment>
<comment type="pathway">
    <text evidence="11">Sulfur metabolism; glutathione metabolism.</text>
</comment>
<dbReference type="GO" id="GO:0006751">
    <property type="term" value="P:glutathione catabolic process"/>
    <property type="evidence" value="ECO:0007669"/>
    <property type="project" value="UniProtKB-UniRule"/>
</dbReference>
<dbReference type="Gene3D" id="1.10.246.130">
    <property type="match status" value="1"/>
</dbReference>
<dbReference type="InterPro" id="IPR051792">
    <property type="entry name" value="GGT_bact"/>
</dbReference>
<evidence type="ECO:0000256" key="11">
    <source>
        <dbReference type="RuleBase" id="RU368036"/>
    </source>
</evidence>
<evidence type="ECO:0000256" key="7">
    <source>
        <dbReference type="ARBA" id="ARBA00023315"/>
    </source>
</evidence>
<dbReference type="PANTHER" id="PTHR43199:SF1">
    <property type="entry name" value="GLUTATHIONE HYDROLASE PROENZYME"/>
    <property type="match status" value="1"/>
</dbReference>
<feature type="chain" id="PRO_5044187506" description="Glutathione hydrolase proenzyme" evidence="12">
    <location>
        <begin position="18"/>
        <end position="583"/>
    </location>
</feature>
<comment type="similarity">
    <text evidence="3 11">Belongs to the gamma-glutamyltransferase family.</text>
</comment>
<evidence type="ECO:0000256" key="3">
    <source>
        <dbReference type="ARBA" id="ARBA00009381"/>
    </source>
</evidence>
<dbReference type="InterPro" id="IPR029055">
    <property type="entry name" value="Ntn_hydrolases_N"/>
</dbReference>
<dbReference type="PANTHER" id="PTHR43199">
    <property type="entry name" value="GLUTATHIONE HYDROLASE"/>
    <property type="match status" value="1"/>
</dbReference>
<comment type="catalytic activity">
    <reaction evidence="1 11">
        <text>an S-substituted glutathione + H2O = an S-substituted L-cysteinylglycine + L-glutamate</text>
        <dbReference type="Rhea" id="RHEA:59468"/>
        <dbReference type="ChEBI" id="CHEBI:15377"/>
        <dbReference type="ChEBI" id="CHEBI:29985"/>
        <dbReference type="ChEBI" id="CHEBI:90779"/>
        <dbReference type="ChEBI" id="CHEBI:143103"/>
        <dbReference type="EC" id="3.4.19.13"/>
    </reaction>
</comment>
<keyword evidence="5 11" id="KW-0378">Hydrolase</keyword>
<dbReference type="EC" id="3.4.19.13" evidence="11"/>
<comment type="PTM">
    <text evidence="11">Cleaved by autocatalysis into a large and a small subunit.</text>
</comment>
<name>A0AB39HFV3_9VIBR</name>
<evidence type="ECO:0000256" key="9">
    <source>
        <dbReference type="PIRSR" id="PIRSR600101-1"/>
    </source>
</evidence>
<dbReference type="SUPFAM" id="SSF56235">
    <property type="entry name" value="N-terminal nucleophile aminohydrolases (Ntn hydrolases)"/>
    <property type="match status" value="1"/>
</dbReference>
<feature type="signal peptide" evidence="12">
    <location>
        <begin position="1"/>
        <end position="17"/>
    </location>
</feature>
<evidence type="ECO:0000256" key="5">
    <source>
        <dbReference type="ARBA" id="ARBA00022801"/>
    </source>
</evidence>
<dbReference type="GO" id="GO:0036374">
    <property type="term" value="F:glutathione hydrolase activity"/>
    <property type="evidence" value="ECO:0007669"/>
    <property type="project" value="UniProtKB-UniRule"/>
</dbReference>
<evidence type="ECO:0000256" key="2">
    <source>
        <dbReference type="ARBA" id="ARBA00001089"/>
    </source>
</evidence>
<feature type="binding site" evidence="10">
    <location>
        <position position="114"/>
    </location>
    <ligand>
        <name>L-glutamate</name>
        <dbReference type="ChEBI" id="CHEBI:29985"/>
    </ligand>
</feature>
<dbReference type="AlphaFoldDB" id="A0AB39HFV3"/>
<evidence type="ECO:0000256" key="12">
    <source>
        <dbReference type="SAM" id="SignalP"/>
    </source>
</evidence>
<keyword evidence="7 11" id="KW-0012">Acyltransferase</keyword>
<evidence type="ECO:0000256" key="10">
    <source>
        <dbReference type="PIRSR" id="PIRSR600101-2"/>
    </source>
</evidence>
<dbReference type="Gene3D" id="3.60.20.40">
    <property type="match status" value="1"/>
</dbReference>
<dbReference type="PRINTS" id="PR01210">
    <property type="entry name" value="GGTRANSPTASE"/>
</dbReference>
<accession>A0AB39HFV3</accession>
<dbReference type="NCBIfam" id="TIGR00066">
    <property type="entry name" value="g_glut_trans"/>
    <property type="match status" value="1"/>
</dbReference>
<keyword evidence="4 11" id="KW-0808">Transferase</keyword>
<dbReference type="InterPro" id="IPR043137">
    <property type="entry name" value="GGT_ssub_C"/>
</dbReference>
<comment type="catalytic activity">
    <reaction evidence="8 11">
        <text>an N-terminal (5-L-glutamyl)-[peptide] + an alpha-amino acid = 5-L-glutamyl amino acid + an N-terminal L-alpha-aminoacyl-[peptide]</text>
        <dbReference type="Rhea" id="RHEA:23904"/>
        <dbReference type="Rhea" id="RHEA-COMP:9780"/>
        <dbReference type="Rhea" id="RHEA-COMP:9795"/>
        <dbReference type="ChEBI" id="CHEBI:77644"/>
        <dbReference type="ChEBI" id="CHEBI:78597"/>
        <dbReference type="ChEBI" id="CHEBI:78599"/>
        <dbReference type="ChEBI" id="CHEBI:78608"/>
        <dbReference type="EC" id="2.3.2.2"/>
    </reaction>
</comment>
<evidence type="ECO:0000256" key="8">
    <source>
        <dbReference type="ARBA" id="ARBA00047417"/>
    </source>
</evidence>
<evidence type="ECO:0000256" key="6">
    <source>
        <dbReference type="ARBA" id="ARBA00023145"/>
    </source>
</evidence>
<dbReference type="GO" id="GO:0006750">
    <property type="term" value="P:glutathione biosynthetic process"/>
    <property type="evidence" value="ECO:0007669"/>
    <property type="project" value="UniProtKB-KW"/>
</dbReference>
<evidence type="ECO:0000256" key="1">
    <source>
        <dbReference type="ARBA" id="ARBA00001049"/>
    </source>
</evidence>
<dbReference type="KEGG" id="vih:AB0763_12905"/>
<dbReference type="EC" id="2.3.2.2" evidence="11"/>
<dbReference type="EMBL" id="CP162601">
    <property type="protein sequence ID" value="XDK25021.1"/>
    <property type="molecule type" value="Genomic_DNA"/>
</dbReference>
<sequence>MQWKRHLLTTLTLSALAAHSVAEQVTDQVAPEDATGVIDKQLVKSKHWMVTAANPHASDAGARVLAQGGNAVDAMIAVQLTLGLVEPQSSGIGGGAFMMYWDAKKNKLVSYDARETAPMAVTPQLFLDDEGQPLQFYDAVVGGRSVGTPGTVKLMWDMHQQYGKLAWDKIIEPVAKLAEQGFIISPRLASLIAGDVEKLKRFPATAAYLLNPDGSPKTAGTLLKNPGYAATLRRIVDQGADGFYRGTTAQNIVDTVNNAKGNPGVLSLNDLAHYQVKQRDPVCVDYHGKQVCGMGLPSSGGLTIGQILSFTSHFDLKQWGPNDPRSWQVLADASQLAFADRGLYMADTDFVPVPVSGLLDQNYLKERAELIEPGKALTKVAAGNPPWDHALNYQPDEAIELPCTSHFNIVDSDGNVISMTTSIENVFGSRLFVDGFFLNNELTDFSFRTQVDGQPIANRVEPGKRPRSSMSPTIVLEDNKPYLAIGSPGGSRIIGYVAQSLIAHLDWGMDIQQAVSMPHVLNRFGTVDLEAGTKATQWQVPMEKMGFDVSVRDLNSGLHAIRLTPNGLEGAADPRREGTAIGQ</sequence>
<protein>
    <recommendedName>
        <fullName evidence="11">Glutathione hydrolase proenzyme</fullName>
        <ecNumber evidence="11">2.3.2.2</ecNumber>
        <ecNumber evidence="11">3.4.19.13</ecNumber>
    </recommendedName>
    <component>
        <recommendedName>
            <fullName evidence="11">Glutathione hydrolase large chain</fullName>
        </recommendedName>
    </component>
    <component>
        <recommendedName>
            <fullName evidence="11">Glutathione hydrolase small chain</fullName>
        </recommendedName>
    </component>
</protein>
<reference evidence="13" key="1">
    <citation type="submission" date="2024-07" db="EMBL/GenBank/DDBJ databases">
        <title>Genome Analysis of a Potential Novel Vibrio Species Secreting pH- and Thermo-stable Alginate Lyase and its Application in Producing Alginate Oligosaccharides.</title>
        <authorList>
            <person name="Huang H."/>
            <person name="Bao K."/>
        </authorList>
    </citation>
    <scope>NUCLEOTIDE SEQUENCE</scope>
    <source>
        <strain evidence="13">HB236076</strain>
    </source>
</reference>
<comment type="catalytic activity">
    <reaction evidence="2 11">
        <text>glutathione + H2O = L-cysteinylglycine + L-glutamate</text>
        <dbReference type="Rhea" id="RHEA:28807"/>
        <dbReference type="ChEBI" id="CHEBI:15377"/>
        <dbReference type="ChEBI" id="CHEBI:29985"/>
        <dbReference type="ChEBI" id="CHEBI:57925"/>
        <dbReference type="ChEBI" id="CHEBI:61694"/>
        <dbReference type="EC" id="3.4.19.13"/>
    </reaction>
</comment>
<keyword evidence="12" id="KW-0732">Signal</keyword>
<dbReference type="InterPro" id="IPR043138">
    <property type="entry name" value="GGT_lsub"/>
</dbReference>
<organism evidence="13">
    <name type="scientific">Vibrio sp. HB236076</name>
    <dbReference type="NCBI Taxonomy" id="3232307"/>
    <lineage>
        <taxon>Bacteria</taxon>
        <taxon>Pseudomonadati</taxon>
        <taxon>Pseudomonadota</taxon>
        <taxon>Gammaproteobacteria</taxon>
        <taxon>Vibrionales</taxon>
        <taxon>Vibrionaceae</taxon>
        <taxon>Vibrio</taxon>
    </lineage>
</organism>
<evidence type="ECO:0000313" key="13">
    <source>
        <dbReference type="EMBL" id="XDK25021.1"/>
    </source>
</evidence>
<dbReference type="Pfam" id="PF01019">
    <property type="entry name" value="G_glu_transpept"/>
    <property type="match status" value="1"/>
</dbReference>
<feature type="binding site" evidence="10">
    <location>
        <position position="444"/>
    </location>
    <ligand>
        <name>L-glutamate</name>
        <dbReference type="ChEBI" id="CHEBI:29985"/>
    </ligand>
</feature>